<protein>
    <submittedName>
        <fullName evidence="6">MarR family transcriptional regulator</fullName>
    </submittedName>
</protein>
<organism evidence="6 7">
    <name type="scientific">Cellulomonas shaoxiangyii</name>
    <dbReference type="NCBI Taxonomy" id="2566013"/>
    <lineage>
        <taxon>Bacteria</taxon>
        <taxon>Bacillati</taxon>
        <taxon>Actinomycetota</taxon>
        <taxon>Actinomycetes</taxon>
        <taxon>Micrococcales</taxon>
        <taxon>Cellulomonadaceae</taxon>
        <taxon>Cellulomonas</taxon>
    </lineage>
</organism>
<dbReference type="PROSITE" id="PS50995">
    <property type="entry name" value="HTH_MARR_2"/>
    <property type="match status" value="1"/>
</dbReference>
<keyword evidence="2" id="KW-0238">DNA-binding</keyword>
<dbReference type="GO" id="GO:0003677">
    <property type="term" value="F:DNA binding"/>
    <property type="evidence" value="ECO:0007669"/>
    <property type="project" value="UniProtKB-KW"/>
</dbReference>
<evidence type="ECO:0000313" key="6">
    <source>
        <dbReference type="EMBL" id="QCB93377.1"/>
    </source>
</evidence>
<dbReference type="RefSeq" id="WP_135973100.1">
    <property type="nucleotide sequence ID" value="NZ_CP039291.1"/>
</dbReference>
<dbReference type="EMBL" id="CP039291">
    <property type="protein sequence ID" value="QCB93377.1"/>
    <property type="molecule type" value="Genomic_DNA"/>
</dbReference>
<evidence type="ECO:0000313" key="7">
    <source>
        <dbReference type="Proteomes" id="UP000296469"/>
    </source>
</evidence>
<dbReference type="InterPro" id="IPR023187">
    <property type="entry name" value="Tscrpt_reg_MarR-type_CS"/>
</dbReference>
<dbReference type="GO" id="GO:0006950">
    <property type="term" value="P:response to stress"/>
    <property type="evidence" value="ECO:0007669"/>
    <property type="project" value="TreeGrafter"/>
</dbReference>
<proteinExistence type="predicted"/>
<name>A0A4P7SIL4_9CELL</name>
<evidence type="ECO:0000256" key="1">
    <source>
        <dbReference type="ARBA" id="ARBA00023015"/>
    </source>
</evidence>
<dbReference type="InterPro" id="IPR039422">
    <property type="entry name" value="MarR/SlyA-like"/>
</dbReference>
<feature type="domain" description="HTH marR-type" evidence="5">
    <location>
        <begin position="13"/>
        <end position="143"/>
    </location>
</feature>
<dbReference type="Pfam" id="PF12802">
    <property type="entry name" value="MarR_2"/>
    <property type="match status" value="1"/>
</dbReference>
<evidence type="ECO:0000256" key="2">
    <source>
        <dbReference type="ARBA" id="ARBA00023125"/>
    </source>
</evidence>
<evidence type="ECO:0000256" key="3">
    <source>
        <dbReference type="ARBA" id="ARBA00023163"/>
    </source>
</evidence>
<dbReference type="PANTHER" id="PTHR33164:SF43">
    <property type="entry name" value="HTH-TYPE TRANSCRIPTIONAL REPRESSOR YETL"/>
    <property type="match status" value="1"/>
</dbReference>
<dbReference type="InterPro" id="IPR036388">
    <property type="entry name" value="WH-like_DNA-bd_sf"/>
</dbReference>
<dbReference type="PANTHER" id="PTHR33164">
    <property type="entry name" value="TRANSCRIPTIONAL REGULATOR, MARR FAMILY"/>
    <property type="match status" value="1"/>
</dbReference>
<keyword evidence="7" id="KW-1185">Reference proteome</keyword>
<dbReference type="GO" id="GO:0003700">
    <property type="term" value="F:DNA-binding transcription factor activity"/>
    <property type="evidence" value="ECO:0007669"/>
    <property type="project" value="InterPro"/>
</dbReference>
<dbReference type="KEGG" id="celz:E5225_07220"/>
<reference evidence="6 7" key="1">
    <citation type="submission" date="2019-04" db="EMBL/GenBank/DDBJ databases">
        <title>Isolation and identification of Cellulomonas shaoxiangyii sp. Nov. isolated from feces of the Tibetan antelopes (Pantholops hodgsonii) in the Qinghai-Tibet plateau of China.</title>
        <authorList>
            <person name="Tian Z."/>
        </authorList>
    </citation>
    <scope>NUCLEOTIDE SEQUENCE [LARGE SCALE GENOMIC DNA]</scope>
    <source>
        <strain evidence="6 7">Z28</strain>
    </source>
</reference>
<dbReference type="PROSITE" id="PS01117">
    <property type="entry name" value="HTH_MARR_1"/>
    <property type="match status" value="1"/>
</dbReference>
<evidence type="ECO:0000256" key="4">
    <source>
        <dbReference type="SAM" id="MobiDB-lite"/>
    </source>
</evidence>
<dbReference type="Gene3D" id="1.10.10.10">
    <property type="entry name" value="Winged helix-like DNA-binding domain superfamily/Winged helix DNA-binding domain"/>
    <property type="match status" value="1"/>
</dbReference>
<dbReference type="SMART" id="SM00419">
    <property type="entry name" value="HTH_CRP"/>
    <property type="match status" value="1"/>
</dbReference>
<dbReference type="InterPro" id="IPR036390">
    <property type="entry name" value="WH_DNA-bd_sf"/>
</dbReference>
<dbReference type="SMART" id="SM00347">
    <property type="entry name" value="HTH_MARR"/>
    <property type="match status" value="1"/>
</dbReference>
<dbReference type="InterPro" id="IPR012318">
    <property type="entry name" value="HTH_CRP"/>
</dbReference>
<dbReference type="PRINTS" id="PR00598">
    <property type="entry name" value="HTHMARR"/>
</dbReference>
<sequence length="170" mass="19079">MTDVTEQDRVDDHWPVGRLLSAAARRIEREWNTHLAAWDLNHASHPVLVHLTAGPMSQRGLAEACGVTEQTMSRVLARLERTGYVSRRPDTTDRRRHVIAITDAGRQAFLASADPRPAQERVFAALDERQQEQLRQLLLLVVQPEDPEAWTPRTVPEAPEGTPGTGRRTA</sequence>
<dbReference type="Proteomes" id="UP000296469">
    <property type="component" value="Chromosome"/>
</dbReference>
<dbReference type="SUPFAM" id="SSF46785">
    <property type="entry name" value="Winged helix' DNA-binding domain"/>
    <property type="match status" value="1"/>
</dbReference>
<dbReference type="AlphaFoldDB" id="A0A4P7SIL4"/>
<keyword evidence="3" id="KW-0804">Transcription</keyword>
<gene>
    <name evidence="6" type="ORF">E5225_07220</name>
</gene>
<feature type="region of interest" description="Disordered" evidence="4">
    <location>
        <begin position="146"/>
        <end position="170"/>
    </location>
</feature>
<keyword evidence="1" id="KW-0805">Transcription regulation</keyword>
<accession>A0A4P7SIL4</accession>
<evidence type="ECO:0000259" key="5">
    <source>
        <dbReference type="PROSITE" id="PS50995"/>
    </source>
</evidence>
<dbReference type="InterPro" id="IPR000835">
    <property type="entry name" value="HTH_MarR-typ"/>
</dbReference>
<dbReference type="OrthoDB" id="69852at2"/>